<dbReference type="Proteomes" id="UP001160148">
    <property type="component" value="Unassembled WGS sequence"/>
</dbReference>
<sequence>MEYLKLGHMETIGQFNETQSNEYYIPHHAVFKSTSITTKLRVVFDASTICSTGKSLNDLLMKGPVVQPTLYSTLLRFRVHQVALTADIEKMYRQILIHNDDC</sequence>
<dbReference type="AlphaFoldDB" id="A0AAV0XY78"/>
<dbReference type="EMBL" id="CARXXK010001022">
    <property type="protein sequence ID" value="CAI6372186.1"/>
    <property type="molecule type" value="Genomic_DNA"/>
</dbReference>
<organism evidence="1 2">
    <name type="scientific">Macrosiphum euphorbiae</name>
    <name type="common">potato aphid</name>
    <dbReference type="NCBI Taxonomy" id="13131"/>
    <lineage>
        <taxon>Eukaryota</taxon>
        <taxon>Metazoa</taxon>
        <taxon>Ecdysozoa</taxon>
        <taxon>Arthropoda</taxon>
        <taxon>Hexapoda</taxon>
        <taxon>Insecta</taxon>
        <taxon>Pterygota</taxon>
        <taxon>Neoptera</taxon>
        <taxon>Paraneoptera</taxon>
        <taxon>Hemiptera</taxon>
        <taxon>Sternorrhyncha</taxon>
        <taxon>Aphidomorpha</taxon>
        <taxon>Aphidoidea</taxon>
        <taxon>Aphididae</taxon>
        <taxon>Macrosiphini</taxon>
        <taxon>Macrosiphum</taxon>
    </lineage>
</organism>
<name>A0AAV0XY78_9HEMI</name>
<protein>
    <submittedName>
        <fullName evidence="1">Uncharacterized protein</fullName>
    </submittedName>
</protein>
<dbReference type="PANTHER" id="PTHR47331">
    <property type="entry name" value="PHD-TYPE DOMAIN-CONTAINING PROTEIN"/>
    <property type="match status" value="1"/>
</dbReference>
<dbReference type="SUPFAM" id="SSF56672">
    <property type="entry name" value="DNA/RNA polymerases"/>
    <property type="match status" value="1"/>
</dbReference>
<evidence type="ECO:0000313" key="1">
    <source>
        <dbReference type="EMBL" id="CAI6372186.1"/>
    </source>
</evidence>
<comment type="caution">
    <text evidence="1">The sequence shown here is derived from an EMBL/GenBank/DDBJ whole genome shotgun (WGS) entry which is preliminary data.</text>
</comment>
<dbReference type="GO" id="GO:0071897">
    <property type="term" value="P:DNA biosynthetic process"/>
    <property type="evidence" value="ECO:0007669"/>
    <property type="project" value="UniProtKB-ARBA"/>
</dbReference>
<reference evidence="1 2" key="1">
    <citation type="submission" date="2023-01" db="EMBL/GenBank/DDBJ databases">
        <authorList>
            <person name="Whitehead M."/>
        </authorList>
    </citation>
    <scope>NUCLEOTIDE SEQUENCE [LARGE SCALE GENOMIC DNA]</scope>
</reference>
<dbReference type="InterPro" id="IPR043502">
    <property type="entry name" value="DNA/RNA_pol_sf"/>
</dbReference>
<proteinExistence type="predicted"/>
<gene>
    <name evidence="1" type="ORF">MEUPH1_LOCUS26094</name>
</gene>
<keyword evidence="2" id="KW-1185">Reference proteome</keyword>
<accession>A0AAV0XY78</accession>
<evidence type="ECO:0000313" key="2">
    <source>
        <dbReference type="Proteomes" id="UP001160148"/>
    </source>
</evidence>
<dbReference type="PANTHER" id="PTHR47331:SF1">
    <property type="entry name" value="GAG-LIKE PROTEIN"/>
    <property type="match status" value="1"/>
</dbReference>